<feature type="compositionally biased region" description="Low complexity" evidence="5">
    <location>
        <begin position="45"/>
        <end position="63"/>
    </location>
</feature>
<evidence type="ECO:0000256" key="2">
    <source>
        <dbReference type="ARBA" id="ARBA00022525"/>
    </source>
</evidence>
<feature type="region of interest" description="Disordered" evidence="5">
    <location>
        <begin position="1"/>
        <end position="130"/>
    </location>
</feature>
<dbReference type="PRINTS" id="PR00007">
    <property type="entry name" value="COMPLEMNTC1Q"/>
</dbReference>
<evidence type="ECO:0000259" key="6">
    <source>
        <dbReference type="PROSITE" id="PS50871"/>
    </source>
</evidence>
<accession>A0A4Z2E5Z9</accession>
<dbReference type="Proteomes" id="UP000314294">
    <property type="component" value="Unassembled WGS sequence"/>
</dbReference>
<proteinExistence type="predicted"/>
<dbReference type="InterPro" id="IPR050392">
    <property type="entry name" value="Collagen/C1q_domain"/>
</dbReference>
<keyword evidence="4" id="KW-0732">Signal</keyword>
<organism evidence="7 8">
    <name type="scientific">Liparis tanakae</name>
    <name type="common">Tanaka's snailfish</name>
    <dbReference type="NCBI Taxonomy" id="230148"/>
    <lineage>
        <taxon>Eukaryota</taxon>
        <taxon>Metazoa</taxon>
        <taxon>Chordata</taxon>
        <taxon>Craniata</taxon>
        <taxon>Vertebrata</taxon>
        <taxon>Euteleostomi</taxon>
        <taxon>Actinopterygii</taxon>
        <taxon>Neopterygii</taxon>
        <taxon>Teleostei</taxon>
        <taxon>Neoteleostei</taxon>
        <taxon>Acanthomorphata</taxon>
        <taxon>Eupercaria</taxon>
        <taxon>Perciformes</taxon>
        <taxon>Cottioidei</taxon>
        <taxon>Cottales</taxon>
        <taxon>Liparidae</taxon>
        <taxon>Liparis</taxon>
    </lineage>
</organism>
<name>A0A4Z2E5Z9_9TELE</name>
<reference evidence="7 8" key="1">
    <citation type="submission" date="2019-03" db="EMBL/GenBank/DDBJ databases">
        <title>First draft genome of Liparis tanakae, snailfish: a comprehensive survey of snailfish specific genes.</title>
        <authorList>
            <person name="Kim W."/>
            <person name="Song I."/>
            <person name="Jeong J.-H."/>
            <person name="Kim D."/>
            <person name="Kim S."/>
            <person name="Ryu S."/>
            <person name="Song J.Y."/>
            <person name="Lee S.K."/>
        </authorList>
    </citation>
    <scope>NUCLEOTIDE SEQUENCE [LARGE SCALE GENOMIC DNA]</scope>
    <source>
        <tissue evidence="7">Muscle</tissue>
    </source>
</reference>
<comment type="subcellular location">
    <subcellularLocation>
        <location evidence="1">Secreted</location>
        <location evidence="1">Extracellular space</location>
        <location evidence="1">Extracellular matrix</location>
    </subcellularLocation>
</comment>
<dbReference type="AlphaFoldDB" id="A0A4Z2E5Z9"/>
<feature type="compositionally biased region" description="Low complexity" evidence="5">
    <location>
        <begin position="19"/>
        <end position="30"/>
    </location>
</feature>
<dbReference type="Gene3D" id="2.60.120.40">
    <property type="match status" value="1"/>
</dbReference>
<evidence type="ECO:0000313" key="8">
    <source>
        <dbReference type="Proteomes" id="UP000314294"/>
    </source>
</evidence>
<evidence type="ECO:0000256" key="4">
    <source>
        <dbReference type="ARBA" id="ARBA00022729"/>
    </source>
</evidence>
<dbReference type="SUPFAM" id="SSF49842">
    <property type="entry name" value="TNF-like"/>
    <property type="match status" value="1"/>
</dbReference>
<evidence type="ECO:0000256" key="5">
    <source>
        <dbReference type="SAM" id="MobiDB-lite"/>
    </source>
</evidence>
<dbReference type="PANTHER" id="PTHR15427:SF54">
    <property type="entry name" value="C1Q DOMAIN-CONTAINING PROTEIN"/>
    <property type="match status" value="1"/>
</dbReference>
<dbReference type="PANTHER" id="PTHR15427">
    <property type="entry name" value="EMILIN ELASTIN MICROFIBRIL INTERFACE-LOCATED PROTEIN ELASTIN MICROFIBRIL INTERFACER"/>
    <property type="match status" value="1"/>
</dbReference>
<keyword evidence="2" id="KW-0964">Secreted</keyword>
<dbReference type="OrthoDB" id="5983381at2759"/>
<protein>
    <submittedName>
        <fullName evidence="7">Otolin-1</fullName>
    </submittedName>
</protein>
<sequence>MKGRRGFKGEKGTGGLEGPPGSQGPVGQSGTCPASCESLPGPPGEQGVPGPAGTRGLPGVLGPIGPPGTSGTKGDTGMLGGPGTPGQKGDPGERGVCECTDGAAGADGQRGDKGADGAKGQAGVQGPVGLRGPEGAVGLTGMPGPCTPAVRSSFSALMVESYPTPNLPVPFPAVVHNLPGHFNPLMGMYTAPVNGTYVFTFNLAVRGKPLKVGLFRSFFSVIKVTEGTDRSTTSQTVVLHLSMGEMVWLQVKDDTTNGIFVSDESSSTFSGYLLHPDSCEMPRGRHHHLASTFNPGDFGNLWGSSSTTQTPTPNP</sequence>
<dbReference type="EMBL" id="SRLO01016662">
    <property type="protein sequence ID" value="TNN24020.1"/>
    <property type="molecule type" value="Genomic_DNA"/>
</dbReference>
<evidence type="ECO:0000256" key="3">
    <source>
        <dbReference type="ARBA" id="ARBA00022530"/>
    </source>
</evidence>
<evidence type="ECO:0000256" key="1">
    <source>
        <dbReference type="ARBA" id="ARBA00004498"/>
    </source>
</evidence>
<dbReference type="SMART" id="SM00110">
    <property type="entry name" value="C1Q"/>
    <property type="match status" value="1"/>
</dbReference>
<dbReference type="Pfam" id="PF00386">
    <property type="entry name" value="C1q"/>
    <property type="match status" value="1"/>
</dbReference>
<evidence type="ECO:0000313" key="7">
    <source>
        <dbReference type="EMBL" id="TNN24020.1"/>
    </source>
</evidence>
<dbReference type="InterPro" id="IPR008160">
    <property type="entry name" value="Collagen"/>
</dbReference>
<keyword evidence="8" id="KW-1185">Reference proteome</keyword>
<feature type="domain" description="C1q" evidence="6">
    <location>
        <begin position="147"/>
        <end position="280"/>
    </location>
</feature>
<dbReference type="Pfam" id="PF01391">
    <property type="entry name" value="Collagen"/>
    <property type="match status" value="2"/>
</dbReference>
<feature type="compositionally biased region" description="Gly residues" evidence="5">
    <location>
        <begin position="77"/>
        <end position="86"/>
    </location>
</feature>
<gene>
    <name evidence="7" type="primary">Otol1</name>
    <name evidence="7" type="ORF">EYF80_065857</name>
</gene>
<dbReference type="PROSITE" id="PS50871">
    <property type="entry name" value="C1Q"/>
    <property type="match status" value="1"/>
</dbReference>
<dbReference type="InterPro" id="IPR001073">
    <property type="entry name" value="C1q_dom"/>
</dbReference>
<dbReference type="InterPro" id="IPR008983">
    <property type="entry name" value="Tumour_necrosis_fac-like_dom"/>
</dbReference>
<comment type="caution">
    <text evidence="7">The sequence shown here is derived from an EMBL/GenBank/DDBJ whole genome shotgun (WGS) entry which is preliminary data.</text>
</comment>
<keyword evidence="3" id="KW-0272">Extracellular matrix</keyword>